<name>A0A1D7UNR4_BIFLL</name>
<organism evidence="1 2">
    <name type="scientific">Bifidobacterium longum subsp. longum</name>
    <dbReference type="NCBI Taxonomy" id="1679"/>
    <lineage>
        <taxon>Bacteria</taxon>
        <taxon>Bacillati</taxon>
        <taxon>Actinomycetota</taxon>
        <taxon>Actinomycetes</taxon>
        <taxon>Bifidobacteriales</taxon>
        <taxon>Bifidobacteriaceae</taxon>
        <taxon>Bifidobacterium</taxon>
    </lineage>
</organism>
<dbReference type="Proteomes" id="UP000292751">
    <property type="component" value="Unassembled WGS sequence"/>
</dbReference>
<evidence type="ECO:0000313" key="2">
    <source>
        <dbReference type="Proteomes" id="UP000292751"/>
    </source>
</evidence>
<comment type="caution">
    <text evidence="1">The sequence shown here is derived from an EMBL/GenBank/DDBJ whole genome shotgun (WGS) entry which is preliminary data.</text>
</comment>
<evidence type="ECO:0000313" key="1">
    <source>
        <dbReference type="EMBL" id="TCE99261.1"/>
    </source>
</evidence>
<dbReference type="AlphaFoldDB" id="A0A1D7UNR4"/>
<protein>
    <submittedName>
        <fullName evidence="1">Uncharacterized protein</fullName>
    </submittedName>
</protein>
<sequence length="64" mass="7334">MNTTEIKAKAFRAAVDLATVCKPCTYDNVLDITAIALGIEMDDNEEYPAELYRKFDRVWAELNY</sequence>
<reference evidence="1 2" key="1">
    <citation type="journal article" date="2018" name="Sci. Rep.">
        <title>Genomic diversity and distribution of Bifidobacterium longum subsp. longum across the human lifespan.</title>
        <authorList>
            <person name="Odamaki T."/>
            <person name="Bottacini F."/>
            <person name="Kato K."/>
            <person name="Mitsuyama E."/>
            <person name="Yoshida K."/>
            <person name="Horigome A."/>
            <person name="Xiao J.Z."/>
            <person name="van Sinderen D."/>
        </authorList>
    </citation>
    <scope>NUCLEOTIDE SEQUENCE [LARGE SCALE GENOMIC DNA]</scope>
    <source>
        <strain evidence="1 2">MCC10076</strain>
    </source>
</reference>
<accession>A0A1D7UNR4</accession>
<proteinExistence type="predicted"/>
<dbReference type="RefSeq" id="WP_069483791.1">
    <property type="nucleotide sequence ID" value="NZ_CP016019.1"/>
</dbReference>
<dbReference type="EMBL" id="SHRX01000012">
    <property type="protein sequence ID" value="TCE99261.1"/>
    <property type="molecule type" value="Genomic_DNA"/>
</dbReference>
<gene>
    <name evidence="1" type="ORF">MCC10076_0894</name>
</gene>